<dbReference type="RefSeq" id="WP_011494268.1">
    <property type="nucleotide sequence ID" value="NC_007953.1"/>
</dbReference>
<keyword evidence="7" id="KW-1185">Reference proteome</keyword>
<dbReference type="KEGG" id="bxe:Bxe_C1157"/>
<dbReference type="InterPro" id="IPR036388">
    <property type="entry name" value="WH-like_DNA-bd_sf"/>
</dbReference>
<dbReference type="InterPro" id="IPR058245">
    <property type="entry name" value="NreC/VraR/RcsB-like_REC"/>
</dbReference>
<dbReference type="eggNOG" id="COG2197">
    <property type="taxonomic scope" value="Bacteria"/>
</dbReference>
<dbReference type="PATRIC" id="fig|266265.5.peg.8908"/>
<dbReference type="InterPro" id="IPR000792">
    <property type="entry name" value="Tscrpt_reg_LuxR_C"/>
</dbReference>
<reference evidence="6 7" key="1">
    <citation type="journal article" date="2006" name="Proc. Natl. Acad. Sci. U.S.A.">
        <title>Burkholderia xenovorans LB400 harbors a multi-replicon, 9.73-Mbp genome shaped for versatility.</title>
        <authorList>
            <person name="Chain P.S."/>
            <person name="Denef V.J."/>
            <person name="Konstantinidis K.T."/>
            <person name="Vergez L.M."/>
            <person name="Agullo L."/>
            <person name="Reyes V.L."/>
            <person name="Hauser L."/>
            <person name="Cordova M."/>
            <person name="Gomez L."/>
            <person name="Gonzalez M."/>
            <person name="Land M."/>
            <person name="Lao V."/>
            <person name="Larimer F."/>
            <person name="LiPuma J.J."/>
            <person name="Mahenthiralingam E."/>
            <person name="Malfatti S.A."/>
            <person name="Marx C.J."/>
            <person name="Parnell J.J."/>
            <person name="Ramette A."/>
            <person name="Richardson P."/>
            <person name="Seeger M."/>
            <person name="Smith D."/>
            <person name="Spilker T."/>
            <person name="Sul W.J."/>
            <person name="Tsoi T.V."/>
            <person name="Ulrich L.E."/>
            <person name="Zhulin I.B."/>
            <person name="Tiedje J.M."/>
        </authorList>
    </citation>
    <scope>NUCLEOTIDE SEQUENCE [LARGE SCALE GENOMIC DNA]</scope>
    <source>
        <strain evidence="6 7">LB400</strain>
    </source>
</reference>
<dbReference type="Gene3D" id="1.10.10.10">
    <property type="entry name" value="Winged helix-like DNA-binding domain superfamily/Winged helix DNA-binding domain"/>
    <property type="match status" value="1"/>
</dbReference>
<evidence type="ECO:0000259" key="4">
    <source>
        <dbReference type="PROSITE" id="PS50043"/>
    </source>
</evidence>
<dbReference type="GO" id="GO:0006355">
    <property type="term" value="P:regulation of DNA-templated transcription"/>
    <property type="evidence" value="ECO:0007669"/>
    <property type="project" value="InterPro"/>
</dbReference>
<sequence length="215" mass="23209">MHHTTISIADDHPFVLASMTAVLQGVPQFAVVHQCANGKDLLDALSKVETDLVVTDFSMTREDRSVDGFGLLAELRRRHPDVKIVLLTALVNAGIFTRALSVGVGALVSKTDSISELARACARVKISRSPYLSPAVQSIIHGASMDHPNTSKARLTPKELEVVRLLVAGRSLAQIASQLGRSPSTISTQKYNASRKIGATSYTQLIRYAYENGLT</sequence>
<keyword evidence="1 3" id="KW-0597">Phosphoprotein</keyword>
<dbReference type="STRING" id="266265.Bxe_C1157"/>
<dbReference type="PANTHER" id="PTHR43214:SF17">
    <property type="entry name" value="TRANSCRIPTIONAL REGULATORY PROTEIN RCSB"/>
    <property type="match status" value="1"/>
</dbReference>
<evidence type="ECO:0000313" key="7">
    <source>
        <dbReference type="Proteomes" id="UP000001817"/>
    </source>
</evidence>
<dbReference type="InterPro" id="IPR039420">
    <property type="entry name" value="WalR-like"/>
</dbReference>
<keyword evidence="2" id="KW-0238">DNA-binding</keyword>
<dbReference type="PROSITE" id="PS50110">
    <property type="entry name" value="RESPONSE_REGULATORY"/>
    <property type="match status" value="1"/>
</dbReference>
<evidence type="ECO:0000256" key="2">
    <source>
        <dbReference type="ARBA" id="ARBA00023125"/>
    </source>
</evidence>
<feature type="modified residue" description="4-aspartylphosphate" evidence="3">
    <location>
        <position position="56"/>
    </location>
</feature>
<dbReference type="Gene3D" id="3.40.50.2300">
    <property type="match status" value="1"/>
</dbReference>
<dbReference type="InterPro" id="IPR011006">
    <property type="entry name" value="CheY-like_superfamily"/>
</dbReference>
<dbReference type="KEGG" id="bxb:DR64_8646"/>
<dbReference type="SUPFAM" id="SSF46894">
    <property type="entry name" value="C-terminal effector domain of the bipartite response regulators"/>
    <property type="match status" value="1"/>
</dbReference>
<dbReference type="Pfam" id="PF00196">
    <property type="entry name" value="GerE"/>
    <property type="match status" value="1"/>
</dbReference>
<gene>
    <name evidence="6" type="ORF">Bxe_C1157</name>
</gene>
<dbReference type="GO" id="GO:0000160">
    <property type="term" value="P:phosphorelay signal transduction system"/>
    <property type="evidence" value="ECO:0007669"/>
    <property type="project" value="InterPro"/>
</dbReference>
<dbReference type="OrthoDB" id="8585266at2"/>
<dbReference type="CDD" id="cd06170">
    <property type="entry name" value="LuxR_C_like"/>
    <property type="match status" value="1"/>
</dbReference>
<evidence type="ECO:0000313" key="6">
    <source>
        <dbReference type="EMBL" id="ABE37021.1"/>
    </source>
</evidence>
<dbReference type="SMART" id="SM00448">
    <property type="entry name" value="REC"/>
    <property type="match status" value="1"/>
</dbReference>
<dbReference type="EMBL" id="CP000272">
    <property type="protein sequence ID" value="ABE37021.1"/>
    <property type="molecule type" value="Genomic_DNA"/>
</dbReference>
<feature type="domain" description="Response regulatory" evidence="5">
    <location>
        <begin position="5"/>
        <end position="125"/>
    </location>
</feature>
<dbReference type="PRINTS" id="PR00038">
    <property type="entry name" value="HTHLUXR"/>
</dbReference>
<proteinExistence type="predicted"/>
<dbReference type="PANTHER" id="PTHR43214">
    <property type="entry name" value="TWO-COMPONENT RESPONSE REGULATOR"/>
    <property type="match status" value="1"/>
</dbReference>
<evidence type="ECO:0000256" key="1">
    <source>
        <dbReference type="ARBA" id="ARBA00022553"/>
    </source>
</evidence>
<dbReference type="PROSITE" id="PS50043">
    <property type="entry name" value="HTH_LUXR_2"/>
    <property type="match status" value="1"/>
</dbReference>
<evidence type="ECO:0000256" key="3">
    <source>
        <dbReference type="PROSITE-ProRule" id="PRU00169"/>
    </source>
</evidence>
<evidence type="ECO:0000259" key="5">
    <source>
        <dbReference type="PROSITE" id="PS50110"/>
    </source>
</evidence>
<dbReference type="AlphaFoldDB" id="Q13FW8"/>
<feature type="domain" description="HTH luxR-type" evidence="4">
    <location>
        <begin position="148"/>
        <end position="213"/>
    </location>
</feature>
<dbReference type="Pfam" id="PF00072">
    <property type="entry name" value="Response_reg"/>
    <property type="match status" value="1"/>
</dbReference>
<dbReference type="InterPro" id="IPR001789">
    <property type="entry name" value="Sig_transdc_resp-reg_receiver"/>
</dbReference>
<dbReference type="SMART" id="SM00421">
    <property type="entry name" value="HTH_LUXR"/>
    <property type="match status" value="1"/>
</dbReference>
<protein>
    <submittedName>
        <fullName evidence="6">Two component transcriptional regulator, LuxR family</fullName>
    </submittedName>
</protein>
<name>Q13FW8_PARXL</name>
<organism evidence="6 7">
    <name type="scientific">Paraburkholderia xenovorans (strain LB400)</name>
    <dbReference type="NCBI Taxonomy" id="266265"/>
    <lineage>
        <taxon>Bacteria</taxon>
        <taxon>Pseudomonadati</taxon>
        <taxon>Pseudomonadota</taxon>
        <taxon>Betaproteobacteria</taxon>
        <taxon>Burkholderiales</taxon>
        <taxon>Burkholderiaceae</taxon>
        <taxon>Paraburkholderia</taxon>
    </lineage>
</organism>
<dbReference type="GO" id="GO:0003677">
    <property type="term" value="F:DNA binding"/>
    <property type="evidence" value="ECO:0007669"/>
    <property type="project" value="UniProtKB-KW"/>
</dbReference>
<dbReference type="InterPro" id="IPR016032">
    <property type="entry name" value="Sig_transdc_resp-reg_C-effctor"/>
</dbReference>
<dbReference type="CDD" id="cd17535">
    <property type="entry name" value="REC_NarL-like"/>
    <property type="match status" value="1"/>
</dbReference>
<dbReference type="SUPFAM" id="SSF52172">
    <property type="entry name" value="CheY-like"/>
    <property type="match status" value="1"/>
</dbReference>
<accession>Q13FW8</accession>
<dbReference type="Proteomes" id="UP000001817">
    <property type="component" value="Chromosome 3"/>
</dbReference>